<sequence length="72" mass="7543">MADNHTGNATDKRRGPSFSLLIVGLLALALSVWALTGPVSWPAAGVLSIGWIIVAAAIIVGLLLVLSPRKRR</sequence>
<name>A0A6P1D8T2_9NOCA</name>
<evidence type="ECO:0000313" key="2">
    <source>
        <dbReference type="EMBL" id="NEW47105.1"/>
    </source>
</evidence>
<organism evidence="2 4">
    <name type="scientific">Nocardia cyriacigeorgica</name>
    <dbReference type="NCBI Taxonomy" id="135487"/>
    <lineage>
        <taxon>Bacteria</taxon>
        <taxon>Bacillati</taxon>
        <taxon>Actinomycetota</taxon>
        <taxon>Actinomycetes</taxon>
        <taxon>Mycobacteriales</taxon>
        <taxon>Nocardiaceae</taxon>
        <taxon>Nocardia</taxon>
    </lineage>
</organism>
<dbReference type="AlphaFoldDB" id="A0A6P1D8T2"/>
<evidence type="ECO:0000256" key="1">
    <source>
        <dbReference type="SAM" id="Phobius"/>
    </source>
</evidence>
<evidence type="ECO:0000313" key="5">
    <source>
        <dbReference type="Proteomes" id="UP000470876"/>
    </source>
</evidence>
<keyword evidence="1" id="KW-0472">Membrane</keyword>
<feature type="transmembrane region" description="Helical" evidence="1">
    <location>
        <begin position="18"/>
        <end position="35"/>
    </location>
</feature>
<dbReference type="EMBL" id="JAAGUZ010000070">
    <property type="protein sequence ID" value="NEW47105.1"/>
    <property type="molecule type" value="Genomic_DNA"/>
</dbReference>
<dbReference type="Proteomes" id="UP000470876">
    <property type="component" value="Unassembled WGS sequence"/>
</dbReference>
<dbReference type="EMBL" id="JAAGUX010000041">
    <property type="protein sequence ID" value="NEW57927.1"/>
    <property type="molecule type" value="Genomic_DNA"/>
</dbReference>
<comment type="caution">
    <text evidence="2">The sequence shown here is derived from an EMBL/GenBank/DDBJ whole genome shotgun (WGS) entry which is preliminary data.</text>
</comment>
<feature type="transmembrane region" description="Helical" evidence="1">
    <location>
        <begin position="41"/>
        <end position="66"/>
    </location>
</feature>
<reference evidence="4 5" key="1">
    <citation type="submission" date="2020-01" db="EMBL/GenBank/DDBJ databases">
        <title>Genetics and antimicrobial susceptibilities of Nocardia species isolated from the soil; a comparison with species isolated from humans.</title>
        <authorList>
            <person name="Carrasco G."/>
            <person name="Monzon S."/>
            <person name="Sansegundo M."/>
            <person name="Garcia E."/>
            <person name="Garrido N."/>
            <person name="Medina M.J."/>
            <person name="Villalon P."/>
            <person name="Ramirez-Arocha A.C."/>
            <person name="Jimenez P."/>
            <person name="Cuesta I."/>
            <person name="Valdezate S."/>
        </authorList>
    </citation>
    <scope>NUCLEOTIDE SEQUENCE [LARGE SCALE GENOMIC DNA]</scope>
    <source>
        <strain evidence="2 4">CNM20110639</strain>
        <strain evidence="3 5">CNM20110649</strain>
    </source>
</reference>
<accession>A0A6P1D8T2</accession>
<keyword evidence="5" id="KW-1185">Reference proteome</keyword>
<gene>
    <name evidence="2" type="ORF">GV789_22040</name>
    <name evidence="3" type="ORF">GV794_20035</name>
</gene>
<dbReference type="RefSeq" id="WP_163827402.1">
    <property type="nucleotide sequence ID" value="NZ_JAAGUX010000041.1"/>
</dbReference>
<evidence type="ECO:0000313" key="4">
    <source>
        <dbReference type="Proteomes" id="UP000468928"/>
    </source>
</evidence>
<keyword evidence="1" id="KW-1133">Transmembrane helix</keyword>
<protein>
    <submittedName>
        <fullName evidence="2">Uncharacterized protein</fullName>
    </submittedName>
</protein>
<proteinExistence type="predicted"/>
<evidence type="ECO:0000313" key="3">
    <source>
        <dbReference type="EMBL" id="NEW57927.1"/>
    </source>
</evidence>
<keyword evidence="1" id="KW-0812">Transmembrane</keyword>
<dbReference type="Proteomes" id="UP000468928">
    <property type="component" value="Unassembled WGS sequence"/>
</dbReference>